<gene>
    <name evidence="2" type="ORF">EOJ36_05325</name>
</gene>
<dbReference type="PROSITE" id="PS51257">
    <property type="entry name" value="PROKAR_LIPOPROTEIN"/>
    <property type="match status" value="1"/>
</dbReference>
<dbReference type="Proteomes" id="UP000282832">
    <property type="component" value="Unassembled WGS sequence"/>
</dbReference>
<accession>A0A437PUA4</accession>
<feature type="signal peptide" evidence="1">
    <location>
        <begin position="1"/>
        <end position="18"/>
    </location>
</feature>
<dbReference type="RefSeq" id="WP_127803095.1">
    <property type="nucleotide sequence ID" value="NZ_SACY01000002.1"/>
</dbReference>
<dbReference type="EMBL" id="SACY01000002">
    <property type="protein sequence ID" value="RVU25839.1"/>
    <property type="molecule type" value="Genomic_DNA"/>
</dbReference>
<proteinExistence type="predicted"/>
<dbReference type="AlphaFoldDB" id="A0A437PUA4"/>
<reference evidence="2 3" key="1">
    <citation type="submission" date="2019-01" db="EMBL/GenBank/DDBJ databases">
        <authorList>
            <person name="Chen W.-M."/>
        </authorList>
    </citation>
    <scope>NUCLEOTIDE SEQUENCE [LARGE SCALE GENOMIC DNA]</scope>
    <source>
        <strain evidence="2 3">FSY-15</strain>
    </source>
</reference>
<dbReference type="OrthoDB" id="964758at2"/>
<name>A0A437PUA4_9BACT</name>
<protein>
    <recommendedName>
        <fullName evidence="4">Lipocalin-like domain-containing protein</fullName>
    </recommendedName>
</protein>
<comment type="caution">
    <text evidence="2">The sequence shown here is derived from an EMBL/GenBank/DDBJ whole genome shotgun (WGS) entry which is preliminary data.</text>
</comment>
<evidence type="ECO:0000313" key="2">
    <source>
        <dbReference type="EMBL" id="RVU25839.1"/>
    </source>
</evidence>
<keyword evidence="3" id="KW-1185">Reference proteome</keyword>
<evidence type="ECO:0000256" key="1">
    <source>
        <dbReference type="SAM" id="SignalP"/>
    </source>
</evidence>
<evidence type="ECO:0000313" key="3">
    <source>
        <dbReference type="Proteomes" id="UP000282832"/>
    </source>
</evidence>
<sequence length="160" mass="16564">MKKINLLLLIISVVLVQACSSSSGGGTTPPTPVETVATTIKKSWTVSQVSWDGVSQFDKTSTTNLVSGYSGFKLDLSVAGTVKLTEFDGNVFTGNYSISTDETTLKLSGLTSSSGVPSGTNGNLDFTILSKPAGGAMTLETTTTYIKASNKKVKLILAGA</sequence>
<evidence type="ECO:0008006" key="4">
    <source>
        <dbReference type="Google" id="ProtNLM"/>
    </source>
</evidence>
<keyword evidence="1" id="KW-0732">Signal</keyword>
<feature type="chain" id="PRO_5019549354" description="Lipocalin-like domain-containing protein" evidence="1">
    <location>
        <begin position="19"/>
        <end position="160"/>
    </location>
</feature>
<organism evidence="2 3">
    <name type="scientific">Sandaracinomonas limnophila</name>
    <dbReference type="NCBI Taxonomy" id="1862386"/>
    <lineage>
        <taxon>Bacteria</taxon>
        <taxon>Pseudomonadati</taxon>
        <taxon>Bacteroidota</taxon>
        <taxon>Cytophagia</taxon>
        <taxon>Cytophagales</taxon>
        <taxon>Flectobacillaceae</taxon>
        <taxon>Sandaracinomonas</taxon>
    </lineage>
</organism>